<feature type="region of interest" description="Disordered" evidence="1">
    <location>
        <begin position="172"/>
        <end position="196"/>
    </location>
</feature>
<dbReference type="EMBL" id="JAECVW010000001">
    <property type="protein sequence ID" value="MBH8593904.1"/>
    <property type="molecule type" value="Genomic_DNA"/>
</dbReference>
<dbReference type="SUPFAM" id="SSF51055">
    <property type="entry name" value="Carbohydrate binding domain"/>
    <property type="match status" value="1"/>
</dbReference>
<dbReference type="GO" id="GO:0005576">
    <property type="term" value="C:extracellular region"/>
    <property type="evidence" value="ECO:0007669"/>
    <property type="project" value="InterPro"/>
</dbReference>
<evidence type="ECO:0000313" key="4">
    <source>
        <dbReference type="Proteomes" id="UP000633619"/>
    </source>
</evidence>
<dbReference type="GO" id="GO:0004553">
    <property type="term" value="F:hydrolase activity, hydrolyzing O-glycosyl compounds"/>
    <property type="evidence" value="ECO:0007669"/>
    <property type="project" value="InterPro"/>
</dbReference>
<feature type="region of interest" description="Disordered" evidence="1">
    <location>
        <begin position="80"/>
        <end position="157"/>
    </location>
</feature>
<organism evidence="3 4">
    <name type="scientific">Thermoactinomyces intermedius</name>
    <dbReference type="NCBI Taxonomy" id="2024"/>
    <lineage>
        <taxon>Bacteria</taxon>
        <taxon>Bacillati</taxon>
        <taxon>Bacillota</taxon>
        <taxon>Bacilli</taxon>
        <taxon>Bacillales</taxon>
        <taxon>Thermoactinomycetaceae</taxon>
        <taxon>Thermoactinomyces</taxon>
    </lineage>
</organism>
<dbReference type="Proteomes" id="UP000633619">
    <property type="component" value="Unassembled WGS sequence"/>
</dbReference>
<protein>
    <recommendedName>
        <fullName evidence="5">Chitin-binding type-3 domain-containing protein</fullName>
    </recommendedName>
</protein>
<name>A0A8I1AAQ6_THEIN</name>
<dbReference type="GO" id="GO:0030246">
    <property type="term" value="F:carbohydrate binding"/>
    <property type="evidence" value="ECO:0007669"/>
    <property type="project" value="InterPro"/>
</dbReference>
<evidence type="ECO:0000256" key="2">
    <source>
        <dbReference type="SAM" id="Phobius"/>
    </source>
</evidence>
<evidence type="ECO:0000313" key="3">
    <source>
        <dbReference type="EMBL" id="MBH8593904.1"/>
    </source>
</evidence>
<keyword evidence="2" id="KW-0812">Transmembrane</keyword>
<proteinExistence type="predicted"/>
<gene>
    <name evidence="3" type="ORF">I8U20_01010</name>
</gene>
<keyword evidence="2" id="KW-1133">Transmembrane helix</keyword>
<dbReference type="Gene3D" id="2.10.10.20">
    <property type="entry name" value="Carbohydrate-binding module superfamily 5/12"/>
    <property type="match status" value="1"/>
</dbReference>
<feature type="compositionally biased region" description="Basic and acidic residues" evidence="1">
    <location>
        <begin position="95"/>
        <end position="116"/>
    </location>
</feature>
<accession>A0A8I1AAQ6</accession>
<evidence type="ECO:0008006" key="5">
    <source>
        <dbReference type="Google" id="ProtNLM"/>
    </source>
</evidence>
<evidence type="ECO:0000256" key="1">
    <source>
        <dbReference type="SAM" id="MobiDB-lite"/>
    </source>
</evidence>
<sequence length="196" mass="22401">MKIRVVTRKVSGSTLPPLPSSRKKQRIPNKLVWTCVILLAVGMGAGRLMDNEEQREAVHGLSAERVVVRHVPEIPEITRTFHAPEPVAQASQEVSDVKTFEADMHEEKNREVEKTPESVQKPKVNPVDKDEPETTSPDPKEEERSVEPWQADRVYQPGDYVRYEDRVYVAERENQGIPPETGLFGDERNPWKQVEQ</sequence>
<reference evidence="3 4" key="1">
    <citation type="submission" date="2020-12" db="EMBL/GenBank/DDBJ databases">
        <title>WGS of Thermoactinomyces spp.</title>
        <authorList>
            <person name="Cheng K."/>
        </authorList>
    </citation>
    <scope>NUCLEOTIDE SEQUENCE [LARGE SCALE GENOMIC DNA]</scope>
    <source>
        <strain evidence="4">CICC 10671\DSM 43846</strain>
    </source>
</reference>
<keyword evidence="4" id="KW-1185">Reference proteome</keyword>
<keyword evidence="2" id="KW-0472">Membrane</keyword>
<dbReference type="GO" id="GO:0005975">
    <property type="term" value="P:carbohydrate metabolic process"/>
    <property type="evidence" value="ECO:0007669"/>
    <property type="project" value="InterPro"/>
</dbReference>
<comment type="caution">
    <text evidence="3">The sequence shown here is derived from an EMBL/GenBank/DDBJ whole genome shotgun (WGS) entry which is preliminary data.</text>
</comment>
<dbReference type="RefSeq" id="WP_181731037.1">
    <property type="nucleotide sequence ID" value="NZ_JACEIR010000001.1"/>
</dbReference>
<feature type="transmembrane region" description="Helical" evidence="2">
    <location>
        <begin position="31"/>
        <end position="49"/>
    </location>
</feature>
<dbReference type="InterPro" id="IPR036573">
    <property type="entry name" value="CBM_sf_5/12"/>
</dbReference>
<dbReference type="AlphaFoldDB" id="A0A8I1AAQ6"/>
<feature type="compositionally biased region" description="Basic and acidic residues" evidence="1">
    <location>
        <begin position="185"/>
        <end position="196"/>
    </location>
</feature>